<reference evidence="2 3" key="1">
    <citation type="journal article" date="2021" name="Pathogens">
        <title>Isolation and Characterization of Kingella bonacorsii sp. nov., A Novel Kingella Species Detected in a Stable Periodontitis Subject.</title>
        <authorList>
            <person name="Antezack A."/>
            <person name="Boxberger M."/>
            <person name="Rolland C."/>
            <person name="Monnet-Corti V."/>
            <person name="La Scola B."/>
        </authorList>
    </citation>
    <scope>NUCLEOTIDE SEQUENCE [LARGE SCALE GENOMIC DNA]</scope>
    <source>
        <strain evidence="2 3">Marseille-Q4569</strain>
    </source>
</reference>
<dbReference type="Proteomes" id="UP000614058">
    <property type="component" value="Unassembled WGS sequence"/>
</dbReference>
<gene>
    <name evidence="2" type="ORF">JDW22_06690</name>
</gene>
<sequence length="113" mass="13170">MQNYRQKFKPLILIAIIMLIFSALDGKITREEWYSFGVICLLVIPFWTMWDINTRNAGKFRLPLYALGTFIGIFGANYMLREHNIDSLLISPLLYSAVFTWLQSLADKHQPPE</sequence>
<evidence type="ECO:0000256" key="1">
    <source>
        <dbReference type="SAM" id="Phobius"/>
    </source>
</evidence>
<keyword evidence="1" id="KW-1133">Transmembrane helix</keyword>
<dbReference type="RefSeq" id="WP_200522411.1">
    <property type="nucleotide sequence ID" value="NZ_JAEHNZ010000002.1"/>
</dbReference>
<protein>
    <submittedName>
        <fullName evidence="2">Uncharacterized protein</fullName>
    </submittedName>
</protein>
<keyword evidence="3" id="KW-1185">Reference proteome</keyword>
<comment type="caution">
    <text evidence="2">The sequence shown here is derived from an EMBL/GenBank/DDBJ whole genome shotgun (WGS) entry which is preliminary data.</text>
</comment>
<organism evidence="2 3">
    <name type="scientific">Kingella bonacorsii</name>
    <dbReference type="NCBI Taxonomy" id="2796361"/>
    <lineage>
        <taxon>Bacteria</taxon>
        <taxon>Pseudomonadati</taxon>
        <taxon>Pseudomonadota</taxon>
        <taxon>Betaproteobacteria</taxon>
        <taxon>Neisseriales</taxon>
        <taxon>Neisseriaceae</taxon>
        <taxon>Kingella</taxon>
    </lineage>
</organism>
<evidence type="ECO:0000313" key="2">
    <source>
        <dbReference type="EMBL" id="MBK0396272.1"/>
    </source>
</evidence>
<proteinExistence type="predicted"/>
<accession>A0ABS1BSM2</accession>
<feature type="transmembrane region" description="Helical" evidence="1">
    <location>
        <begin position="33"/>
        <end position="50"/>
    </location>
</feature>
<feature type="transmembrane region" description="Helical" evidence="1">
    <location>
        <begin position="62"/>
        <end position="81"/>
    </location>
</feature>
<keyword evidence="1" id="KW-0472">Membrane</keyword>
<keyword evidence="1" id="KW-0812">Transmembrane</keyword>
<feature type="transmembrane region" description="Helical" evidence="1">
    <location>
        <begin position="87"/>
        <end position="106"/>
    </location>
</feature>
<dbReference type="EMBL" id="JAEHNZ010000002">
    <property type="protein sequence ID" value="MBK0396272.1"/>
    <property type="molecule type" value="Genomic_DNA"/>
</dbReference>
<name>A0ABS1BSM2_9NEIS</name>
<evidence type="ECO:0000313" key="3">
    <source>
        <dbReference type="Proteomes" id="UP000614058"/>
    </source>
</evidence>